<feature type="active site" evidence="1">
    <location>
        <position position="228"/>
    </location>
</feature>
<dbReference type="Proteomes" id="UP000321917">
    <property type="component" value="Unassembled WGS sequence"/>
</dbReference>
<accession>A0A5C6Q727</accession>
<dbReference type="GO" id="GO:0006935">
    <property type="term" value="P:chemotaxis"/>
    <property type="evidence" value="ECO:0007669"/>
    <property type="project" value="UniProtKB-UniRule"/>
</dbReference>
<evidence type="ECO:0000259" key="2">
    <source>
        <dbReference type="PROSITE" id="PS50122"/>
    </source>
</evidence>
<keyword evidence="6" id="KW-1185">Reference proteome</keyword>
<dbReference type="RefSeq" id="WP_146800454.1">
    <property type="nucleotide sequence ID" value="NZ_VOLP01000025.1"/>
</dbReference>
<keyword evidence="1" id="KW-0378">Hydrolase</keyword>
<dbReference type="PROSITE" id="PS50122">
    <property type="entry name" value="CHEB"/>
    <property type="match status" value="1"/>
</dbReference>
<dbReference type="PANTHER" id="PTHR24422:SF8">
    <property type="entry name" value="CHEMOTAXIS PROTEIN"/>
    <property type="match status" value="1"/>
</dbReference>
<organism evidence="5 7">
    <name type="scientific">Colwellia hornerae</name>
    <dbReference type="NCBI Taxonomy" id="89402"/>
    <lineage>
        <taxon>Bacteria</taxon>
        <taxon>Pseudomonadati</taxon>
        <taxon>Pseudomonadota</taxon>
        <taxon>Gammaproteobacteria</taxon>
        <taxon>Alteromonadales</taxon>
        <taxon>Colwelliaceae</taxon>
        <taxon>Colwellia</taxon>
    </lineage>
</organism>
<dbReference type="InterPro" id="IPR035909">
    <property type="entry name" value="CheB_C"/>
</dbReference>
<dbReference type="EMBL" id="VOLR01000026">
    <property type="protein sequence ID" value="TWX55856.1"/>
    <property type="molecule type" value="Genomic_DNA"/>
</dbReference>
<dbReference type="CDD" id="cd16433">
    <property type="entry name" value="CheB"/>
    <property type="match status" value="1"/>
</dbReference>
<dbReference type="Pfam" id="PF01739">
    <property type="entry name" value="CheR"/>
    <property type="match status" value="1"/>
</dbReference>
<proteinExistence type="predicted"/>
<dbReference type="InterPro" id="IPR000780">
    <property type="entry name" value="CheR_MeTrfase"/>
</dbReference>
<dbReference type="PANTHER" id="PTHR24422">
    <property type="entry name" value="CHEMOTAXIS PROTEIN METHYLTRANSFERASE"/>
    <property type="match status" value="1"/>
</dbReference>
<dbReference type="GO" id="GO:0008757">
    <property type="term" value="F:S-adenosylmethionine-dependent methyltransferase activity"/>
    <property type="evidence" value="ECO:0007669"/>
    <property type="project" value="InterPro"/>
</dbReference>
<feature type="active site" evidence="1">
    <location>
        <position position="110"/>
    </location>
</feature>
<feature type="active site" evidence="1">
    <location>
        <position position="136"/>
    </location>
</feature>
<evidence type="ECO:0008006" key="8">
    <source>
        <dbReference type="Google" id="ProtNLM"/>
    </source>
</evidence>
<evidence type="ECO:0000313" key="6">
    <source>
        <dbReference type="Proteomes" id="UP000321525"/>
    </source>
</evidence>
<dbReference type="SUPFAM" id="SSF52738">
    <property type="entry name" value="Methylesterase CheB, C-terminal domain"/>
    <property type="match status" value="1"/>
</dbReference>
<dbReference type="PROSITE" id="PS50123">
    <property type="entry name" value="CHER"/>
    <property type="match status" value="1"/>
</dbReference>
<dbReference type="Gene3D" id="3.40.50.180">
    <property type="entry name" value="Methylesterase CheB, C-terminal domain"/>
    <property type="match status" value="1"/>
</dbReference>
<evidence type="ECO:0000313" key="7">
    <source>
        <dbReference type="Proteomes" id="UP000321917"/>
    </source>
</evidence>
<dbReference type="Proteomes" id="UP000321525">
    <property type="component" value="Unassembled WGS sequence"/>
</dbReference>
<reference evidence="5 7" key="1">
    <citation type="submission" date="2019-07" db="EMBL/GenBank/DDBJ databases">
        <title>Genomes of sea-ice associated Colwellia species.</title>
        <authorList>
            <person name="Bowman J.P."/>
        </authorList>
    </citation>
    <scope>NUCLEOTIDE SEQUENCE [LARGE SCALE GENOMIC DNA]</scope>
    <source>
        <strain evidence="4 6">ACAM 607</strain>
        <strain evidence="5 7">IC036</strain>
    </source>
</reference>
<dbReference type="GO" id="GO:0000156">
    <property type="term" value="F:phosphorelay response regulator activity"/>
    <property type="evidence" value="ECO:0007669"/>
    <property type="project" value="InterPro"/>
</dbReference>
<comment type="caution">
    <text evidence="5">The sequence shown here is derived from an EMBL/GenBank/DDBJ whole genome shotgun (WGS) entry which is preliminary data.</text>
</comment>
<name>A0A5C6Q727_9GAMM</name>
<feature type="domain" description="CheR-type methyltransferase" evidence="3">
    <location>
        <begin position="290"/>
        <end position="552"/>
    </location>
</feature>
<dbReference type="Pfam" id="PF01339">
    <property type="entry name" value="CheB_methylest"/>
    <property type="match status" value="1"/>
</dbReference>
<evidence type="ECO:0000313" key="4">
    <source>
        <dbReference type="EMBL" id="TWX55856.1"/>
    </source>
</evidence>
<gene>
    <name evidence="4" type="ORF">ESZ26_15970</name>
    <name evidence="5" type="ORF">ESZ27_14025</name>
</gene>
<dbReference type="Gene3D" id="3.40.50.150">
    <property type="entry name" value="Vaccinia Virus protein VP39"/>
    <property type="match status" value="1"/>
</dbReference>
<protein>
    <recommendedName>
        <fullName evidence="8">Chemotaxis protein CheR</fullName>
    </recommendedName>
</protein>
<dbReference type="SUPFAM" id="SSF53335">
    <property type="entry name" value="S-adenosyl-L-methionine-dependent methyltransferases"/>
    <property type="match status" value="1"/>
</dbReference>
<evidence type="ECO:0000259" key="3">
    <source>
        <dbReference type="PROSITE" id="PS50123"/>
    </source>
</evidence>
<dbReference type="OrthoDB" id="9816309at2"/>
<evidence type="ECO:0000256" key="1">
    <source>
        <dbReference type="PROSITE-ProRule" id="PRU00050"/>
    </source>
</evidence>
<sequence>MVHVALDNNTKKILVEDVINASDTRVLKKELSIGLKSLTYEISFVGIDSIPYWLVKFLLKMKDNVAIETTHSALWGYLSKLGIKNNLKNSYEADASISREPVKAIVFGGSAGSIEKIVKLITLLPYTDIAIFIVVHLSPNKKSLLVPIIQNVTQYEVYEAVHNTQVRTNCIYIAPPNYHLTIIDNYMYLDKTALVSYSRPSLTTTFKSLAYEYQSALVVVLLCGYGSDGTQSLADLKQNNSEVIILDPKECEATAMLFNAIETNNYSKILTLQEIATYLKLLLSVEVDIEDEIENFLENIKLTYGYDFLNYDRNSLSRRIELTMKQSMINSFGKFKKSVFEDETLFAKLLSSFSINVTTFFRNPEVFKMLREDVVPYLDTFPSIRVWCAGCSRGDEPYSIAIMLDEMGLLHKSLVYATDFNPRVLNEAGNGFFSSDDFTNFESNYIKSSGKKELRNWFEFEENVIEIKEHIKKKVLFFQHNLVTDDSINEFHLIFCRNVLIYFNRNLQKTVFNTIDDSLFKGGILVLGESEKLLKEYDYKVLDKKIYKKGLV</sequence>
<dbReference type="GO" id="GO:0008984">
    <property type="term" value="F:protein-glutamate methylesterase activity"/>
    <property type="evidence" value="ECO:0007669"/>
    <property type="project" value="InterPro"/>
</dbReference>
<dbReference type="PRINTS" id="PR00996">
    <property type="entry name" value="CHERMTFRASE"/>
</dbReference>
<dbReference type="InterPro" id="IPR050903">
    <property type="entry name" value="Bact_Chemotaxis_MeTrfase"/>
</dbReference>
<dbReference type="GO" id="GO:0005737">
    <property type="term" value="C:cytoplasm"/>
    <property type="evidence" value="ECO:0007669"/>
    <property type="project" value="InterPro"/>
</dbReference>
<dbReference type="EMBL" id="VOLQ01000029">
    <property type="protein sequence ID" value="TWX64726.1"/>
    <property type="molecule type" value="Genomic_DNA"/>
</dbReference>
<dbReference type="InterPro" id="IPR029063">
    <property type="entry name" value="SAM-dependent_MTases_sf"/>
</dbReference>
<keyword evidence="1" id="KW-0145">Chemotaxis</keyword>
<evidence type="ECO:0000313" key="5">
    <source>
        <dbReference type="EMBL" id="TWX64726.1"/>
    </source>
</evidence>
<dbReference type="InterPro" id="IPR022642">
    <property type="entry name" value="CheR_C"/>
</dbReference>
<dbReference type="SMART" id="SM00138">
    <property type="entry name" value="MeTrc"/>
    <property type="match status" value="1"/>
</dbReference>
<dbReference type="AlphaFoldDB" id="A0A5C6Q727"/>
<dbReference type="InterPro" id="IPR000673">
    <property type="entry name" value="Sig_transdc_resp-reg_Me-estase"/>
</dbReference>
<feature type="domain" description="CheB-type methylesterase" evidence="2">
    <location>
        <begin position="101"/>
        <end position="286"/>
    </location>
</feature>